<evidence type="ECO:0000256" key="13">
    <source>
        <dbReference type="PROSITE-ProRule" id="PRU00358"/>
    </source>
</evidence>
<accession>A0AAN7NU82</accession>
<comment type="pathway">
    <text evidence="2">Protein modification; protein ubiquitination.</text>
</comment>
<dbReference type="InterPro" id="IPR003105">
    <property type="entry name" value="SRA_YDG"/>
</dbReference>
<dbReference type="AlphaFoldDB" id="A0AAN7NU82"/>
<keyword evidence="4" id="KW-0808">Transferase</keyword>
<dbReference type="EMBL" id="JARPUR010000008">
    <property type="protein sequence ID" value="KAK4872140.1"/>
    <property type="molecule type" value="Genomic_DNA"/>
</dbReference>
<comment type="catalytic activity">
    <reaction evidence="1">
        <text>S-ubiquitinyl-[E2 ubiquitin-conjugating enzyme]-L-cysteine + [acceptor protein]-L-lysine = [E2 ubiquitin-conjugating enzyme]-L-cysteine + N(6)-ubiquitinyl-[acceptor protein]-L-lysine.</text>
        <dbReference type="EC" id="2.3.2.27"/>
    </reaction>
</comment>
<sequence length="737" mass="83987">MALIEEMRKIIFEEINVDVNKQRLFYKGKQLNDDHRVMDYNIQLNDVIQLMVKQDEIVKELETTEELEPVKECDSDKENGPNNDVSEVATSTAQSVPTTSTTTDTHLKEINGLKEGRAISRFYTVGDAVDFMDLTYGAWFEGHVLGIFKVKTSDTNKKNKEPDIIFTVKMDNEQGDVTFDVTFDLIRPRSYYNYKVSELRVDQKILVNYNIEQPTTRGYWYDFIIKRVNSKQLKGTVLVGKENMQLEKCTVKYLDEVLRIEKPVLLDQRQADITLPPLRKNVYYCEKCKDVASKLCKECGCKICSGKDDVDLIILCDECDYGYHTKCLTPPLETVPEDPEWYCPSCKIDENEIVKAGDKLKFSNKKSKMASSNPRNSNRDWGRGMACVGRTKECTIVPKDHYGPIPGVEVGTRWKFRVQVSESGIHRPHVAGIHGRETDGAYSLVLSGGYDDDVDNGVEFIYSGSGGRDLSNNRRVNDQSSDQVLSRMNKALALNCNAPLNMEGAEATDWKGGKPVRVVRNSKLAKHSKYAPTEGNRYDGIYKVVKYYPEKGKSGYLVWKYLLRRDDPSPVPWSKDAEEFELIYPDGYTEAQAVKLKKDKKSSKRSQSPSSPPGHLKKKKAETFTLDEEIMELINNDTVNDKLWSVCKEMLENGRNAFFAKVEETFMCICCQEVVYLPVTTDCKHNICKSCLTRSFSAQIYSCPHCRFELGEKFAMTVNDNLSKVLIRLYPGYDVGR</sequence>
<dbReference type="FunFam" id="2.30.280.10:FF:000001">
    <property type="entry name" value="E3 ubiquitin-protein ligase UHRF1 isoform 1"/>
    <property type="match status" value="1"/>
</dbReference>
<dbReference type="GO" id="GO:0003677">
    <property type="term" value="F:DNA binding"/>
    <property type="evidence" value="ECO:0007669"/>
    <property type="project" value="UniProtKB-KW"/>
</dbReference>
<evidence type="ECO:0000256" key="1">
    <source>
        <dbReference type="ARBA" id="ARBA00000900"/>
    </source>
</evidence>
<dbReference type="PROSITE" id="PS50016">
    <property type="entry name" value="ZF_PHD_2"/>
    <property type="match status" value="1"/>
</dbReference>
<evidence type="ECO:0000256" key="12">
    <source>
        <dbReference type="PROSITE-ProRule" id="PRU00175"/>
    </source>
</evidence>
<keyword evidence="20" id="KW-1185">Reference proteome</keyword>
<keyword evidence="8" id="KW-0862">Zinc</keyword>
<evidence type="ECO:0000313" key="20">
    <source>
        <dbReference type="Proteomes" id="UP001353858"/>
    </source>
</evidence>
<feature type="compositionally biased region" description="Low complexity" evidence="14">
    <location>
        <begin position="90"/>
        <end position="103"/>
    </location>
</feature>
<dbReference type="GO" id="GO:0044027">
    <property type="term" value="P:negative regulation of gene expression via chromosomal CpG island methylation"/>
    <property type="evidence" value="ECO:0007669"/>
    <property type="project" value="TreeGrafter"/>
</dbReference>
<dbReference type="CDD" id="cd20387">
    <property type="entry name" value="Tudor_UHRF_rpt1"/>
    <property type="match status" value="1"/>
</dbReference>
<evidence type="ECO:0000256" key="2">
    <source>
        <dbReference type="ARBA" id="ARBA00004906"/>
    </source>
</evidence>
<keyword evidence="11" id="KW-0131">Cell cycle</keyword>
<feature type="domain" description="Ubiquitin-like" evidence="16">
    <location>
        <begin position="4"/>
        <end position="54"/>
    </location>
</feature>
<dbReference type="Gene3D" id="2.30.30.140">
    <property type="match status" value="1"/>
</dbReference>
<dbReference type="EC" id="2.3.2.27" evidence="3"/>
<dbReference type="InterPro" id="IPR036987">
    <property type="entry name" value="SRA-YDG_sf"/>
</dbReference>
<evidence type="ECO:0000313" key="19">
    <source>
        <dbReference type="EMBL" id="KAK4872140.1"/>
    </source>
</evidence>
<dbReference type="Gene3D" id="3.30.40.10">
    <property type="entry name" value="Zinc/RING finger domain, C3HC4 (zinc finger)"/>
    <property type="match status" value="1"/>
</dbReference>
<name>A0AAN7NU82_9COLE</name>
<gene>
    <name evidence="19" type="ORF">RN001_016264</name>
</gene>
<dbReference type="GO" id="GO:0061630">
    <property type="term" value="F:ubiquitin protein ligase activity"/>
    <property type="evidence" value="ECO:0007669"/>
    <property type="project" value="UniProtKB-EC"/>
</dbReference>
<dbReference type="PROSITE" id="PS00518">
    <property type="entry name" value="ZF_RING_1"/>
    <property type="match status" value="1"/>
</dbReference>
<evidence type="ECO:0000256" key="14">
    <source>
        <dbReference type="SAM" id="MobiDB-lite"/>
    </source>
</evidence>
<evidence type="ECO:0000259" key="16">
    <source>
        <dbReference type="PROSITE" id="PS50053"/>
    </source>
</evidence>
<dbReference type="Pfam" id="PF00628">
    <property type="entry name" value="PHD"/>
    <property type="match status" value="1"/>
</dbReference>
<dbReference type="InterPro" id="IPR015947">
    <property type="entry name" value="PUA-like_sf"/>
</dbReference>
<dbReference type="InterPro" id="IPR021991">
    <property type="entry name" value="TTD_dom"/>
</dbReference>
<feature type="domain" description="PHD-type" evidence="15">
    <location>
        <begin position="282"/>
        <end position="349"/>
    </location>
</feature>
<keyword evidence="5" id="KW-0479">Metal-binding</keyword>
<dbReference type="SUPFAM" id="SSF57850">
    <property type="entry name" value="RING/U-box"/>
    <property type="match status" value="1"/>
</dbReference>
<dbReference type="Gene3D" id="3.10.20.90">
    <property type="entry name" value="Phosphatidylinositol 3-kinase Catalytic Subunit, Chain A, domain 1"/>
    <property type="match status" value="1"/>
</dbReference>
<dbReference type="Gene3D" id="2.30.280.10">
    <property type="entry name" value="SRA-YDG"/>
    <property type="match status" value="1"/>
</dbReference>
<dbReference type="Gene3D" id="2.30.30.1150">
    <property type="match status" value="1"/>
</dbReference>
<evidence type="ECO:0000259" key="18">
    <source>
        <dbReference type="PROSITE" id="PS51015"/>
    </source>
</evidence>
<dbReference type="InterPro" id="IPR019787">
    <property type="entry name" value="Znf_PHD-finger"/>
</dbReference>
<dbReference type="Pfam" id="PF12148">
    <property type="entry name" value="TTD"/>
    <property type="match status" value="1"/>
</dbReference>
<feature type="compositionally biased region" description="Basic residues" evidence="14">
    <location>
        <begin position="595"/>
        <end position="604"/>
    </location>
</feature>
<dbReference type="PROSITE" id="PS50053">
    <property type="entry name" value="UBIQUITIN_2"/>
    <property type="match status" value="1"/>
</dbReference>
<comment type="caution">
    <text evidence="19">The sequence shown here is derived from an EMBL/GenBank/DDBJ whole genome shotgun (WGS) entry which is preliminary data.</text>
</comment>
<dbReference type="FunFam" id="3.30.40.10:FF:000066">
    <property type="entry name" value="E3 ubiquitin-protein ligase UHRF2 isoform X1"/>
    <property type="match status" value="1"/>
</dbReference>
<dbReference type="SMART" id="SM00249">
    <property type="entry name" value="PHD"/>
    <property type="match status" value="1"/>
</dbReference>
<dbReference type="InterPro" id="IPR013083">
    <property type="entry name" value="Znf_RING/FYVE/PHD"/>
</dbReference>
<dbReference type="PROSITE" id="PS50089">
    <property type="entry name" value="ZF_RING_2"/>
    <property type="match status" value="1"/>
</dbReference>
<evidence type="ECO:0000256" key="6">
    <source>
        <dbReference type="ARBA" id="ARBA00022771"/>
    </source>
</evidence>
<dbReference type="Pfam" id="PF00240">
    <property type="entry name" value="ubiquitin"/>
    <property type="match status" value="1"/>
</dbReference>
<dbReference type="InterPro" id="IPR029071">
    <property type="entry name" value="Ubiquitin-like_domsf"/>
</dbReference>
<dbReference type="InterPro" id="IPR000626">
    <property type="entry name" value="Ubiquitin-like_dom"/>
</dbReference>
<evidence type="ECO:0000256" key="3">
    <source>
        <dbReference type="ARBA" id="ARBA00012483"/>
    </source>
</evidence>
<comment type="subcellular location">
    <subcellularLocation>
        <location evidence="13">Nucleus</location>
    </subcellularLocation>
</comment>
<dbReference type="PANTHER" id="PTHR14140">
    <property type="entry name" value="E3 UBIQUITIN-PROTEIN LIGASE UHRF-RELATED"/>
    <property type="match status" value="1"/>
</dbReference>
<dbReference type="SMART" id="SM00184">
    <property type="entry name" value="RING"/>
    <property type="match status" value="2"/>
</dbReference>
<evidence type="ECO:0000256" key="11">
    <source>
        <dbReference type="ARBA" id="ARBA00023306"/>
    </source>
</evidence>
<evidence type="ECO:0000256" key="9">
    <source>
        <dbReference type="ARBA" id="ARBA00023125"/>
    </source>
</evidence>
<dbReference type="PROSITE" id="PS51015">
    <property type="entry name" value="YDG"/>
    <property type="match status" value="1"/>
</dbReference>
<dbReference type="InterPro" id="IPR001965">
    <property type="entry name" value="Znf_PHD"/>
</dbReference>
<dbReference type="GO" id="GO:0008270">
    <property type="term" value="F:zinc ion binding"/>
    <property type="evidence" value="ECO:0007669"/>
    <property type="project" value="UniProtKB-KW"/>
</dbReference>
<feature type="compositionally biased region" description="Polar residues" evidence="14">
    <location>
        <begin position="80"/>
        <end position="89"/>
    </location>
</feature>
<dbReference type="SUPFAM" id="SSF88697">
    <property type="entry name" value="PUA domain-like"/>
    <property type="match status" value="1"/>
</dbReference>
<dbReference type="SUPFAM" id="SSF54236">
    <property type="entry name" value="Ubiquitin-like"/>
    <property type="match status" value="1"/>
</dbReference>
<feature type="region of interest" description="Disordered" evidence="14">
    <location>
        <begin position="595"/>
        <end position="618"/>
    </location>
</feature>
<evidence type="ECO:0000259" key="15">
    <source>
        <dbReference type="PROSITE" id="PS50016"/>
    </source>
</evidence>
<evidence type="ECO:0000256" key="10">
    <source>
        <dbReference type="ARBA" id="ARBA00023242"/>
    </source>
</evidence>
<dbReference type="SMART" id="SM00466">
    <property type="entry name" value="SRA"/>
    <property type="match status" value="1"/>
</dbReference>
<dbReference type="Proteomes" id="UP001353858">
    <property type="component" value="Unassembled WGS sequence"/>
</dbReference>
<feature type="domain" description="RING-type" evidence="17">
    <location>
        <begin position="668"/>
        <end position="707"/>
    </location>
</feature>
<keyword evidence="6 12" id="KW-0863">Zinc-finger</keyword>
<dbReference type="GO" id="GO:0016567">
    <property type="term" value="P:protein ubiquitination"/>
    <property type="evidence" value="ECO:0007669"/>
    <property type="project" value="TreeGrafter"/>
</dbReference>
<dbReference type="InterPro" id="IPR011011">
    <property type="entry name" value="Znf_FYVE_PHD"/>
</dbReference>
<dbReference type="InterPro" id="IPR045134">
    <property type="entry name" value="UHRF1/2-like"/>
</dbReference>
<proteinExistence type="predicted"/>
<dbReference type="GO" id="GO:0005634">
    <property type="term" value="C:nucleus"/>
    <property type="evidence" value="ECO:0007669"/>
    <property type="project" value="UniProtKB-SubCell"/>
</dbReference>
<evidence type="ECO:0000256" key="4">
    <source>
        <dbReference type="ARBA" id="ARBA00022679"/>
    </source>
</evidence>
<keyword evidence="9" id="KW-0238">DNA-binding</keyword>
<protein>
    <recommendedName>
        <fullName evidence="3">RING-type E3 ubiquitin transferase</fullName>
        <ecNumber evidence="3">2.3.2.27</ecNumber>
    </recommendedName>
</protein>
<feature type="region of interest" description="Disordered" evidence="14">
    <location>
        <begin position="65"/>
        <end position="103"/>
    </location>
</feature>
<evidence type="ECO:0000256" key="7">
    <source>
        <dbReference type="ARBA" id="ARBA00022786"/>
    </source>
</evidence>
<keyword evidence="7" id="KW-0833">Ubl conjugation pathway</keyword>
<dbReference type="InterPro" id="IPR017907">
    <property type="entry name" value="Znf_RING_CS"/>
</dbReference>
<evidence type="ECO:0000256" key="8">
    <source>
        <dbReference type="ARBA" id="ARBA00022833"/>
    </source>
</evidence>
<dbReference type="InterPro" id="IPR001841">
    <property type="entry name" value="Znf_RING"/>
</dbReference>
<dbReference type="CDD" id="cd15525">
    <property type="entry name" value="PHD_UHRF1_2"/>
    <property type="match status" value="1"/>
</dbReference>
<keyword evidence="10 13" id="KW-0539">Nucleus</keyword>
<reference evidence="20" key="1">
    <citation type="submission" date="2023-01" db="EMBL/GenBank/DDBJ databases">
        <title>Key to firefly adult light organ development and bioluminescence: homeobox transcription factors regulate luciferase expression and transportation to peroxisome.</title>
        <authorList>
            <person name="Fu X."/>
        </authorList>
    </citation>
    <scope>NUCLEOTIDE SEQUENCE [LARGE SCALE GENOMIC DNA]</scope>
</reference>
<feature type="compositionally biased region" description="Basic and acidic residues" evidence="14">
    <location>
        <begin position="65"/>
        <end position="79"/>
    </location>
</feature>
<dbReference type="Pfam" id="PF02182">
    <property type="entry name" value="SAD_SRA"/>
    <property type="match status" value="1"/>
</dbReference>
<evidence type="ECO:0000256" key="5">
    <source>
        <dbReference type="ARBA" id="ARBA00022723"/>
    </source>
</evidence>
<evidence type="ECO:0000259" key="17">
    <source>
        <dbReference type="PROSITE" id="PS50089"/>
    </source>
</evidence>
<organism evidence="19 20">
    <name type="scientific">Aquatica leii</name>
    <dbReference type="NCBI Taxonomy" id="1421715"/>
    <lineage>
        <taxon>Eukaryota</taxon>
        <taxon>Metazoa</taxon>
        <taxon>Ecdysozoa</taxon>
        <taxon>Arthropoda</taxon>
        <taxon>Hexapoda</taxon>
        <taxon>Insecta</taxon>
        <taxon>Pterygota</taxon>
        <taxon>Neoptera</taxon>
        <taxon>Endopterygota</taxon>
        <taxon>Coleoptera</taxon>
        <taxon>Polyphaga</taxon>
        <taxon>Elateriformia</taxon>
        <taxon>Elateroidea</taxon>
        <taxon>Lampyridae</taxon>
        <taxon>Luciolinae</taxon>
        <taxon>Aquatica</taxon>
    </lineage>
</organism>
<dbReference type="SUPFAM" id="SSF57903">
    <property type="entry name" value="FYVE/PHD zinc finger"/>
    <property type="match status" value="1"/>
</dbReference>
<dbReference type="PANTHER" id="PTHR14140:SF45">
    <property type="entry name" value="RING-TYPE E3 UBIQUITIN TRANSFERASE"/>
    <property type="match status" value="1"/>
</dbReference>
<feature type="domain" description="YDG" evidence="18">
    <location>
        <begin position="403"/>
        <end position="565"/>
    </location>
</feature>